<dbReference type="EMBL" id="CABFWF030000018">
    <property type="protein sequence ID" value="CAD7053946.1"/>
    <property type="molecule type" value="Genomic_DNA"/>
</dbReference>
<keyword evidence="2" id="KW-1185">Reference proteome</keyword>
<dbReference type="SUPFAM" id="SSF53474">
    <property type="entry name" value="alpha/beta-Hydrolases"/>
    <property type="match status" value="1"/>
</dbReference>
<reference evidence="1 2" key="1">
    <citation type="submission" date="2020-11" db="EMBL/GenBank/DDBJ databases">
        <authorList>
            <person name="Lassalle F."/>
        </authorList>
    </citation>
    <scope>NUCLEOTIDE SEQUENCE [LARGE SCALE GENOMIC DNA]</scope>
    <source>
        <strain evidence="1 2">JC140</strain>
    </source>
</reference>
<comment type="caution">
    <text evidence="1">The sequence shown here is derived from an EMBL/GenBank/DDBJ whole genome shotgun (WGS) entry which is preliminary data.</text>
</comment>
<gene>
    <name evidence="1" type="ORF">REJC140_02069</name>
</gene>
<organism evidence="1 2">
    <name type="scientific">Pseudorhizobium endolithicum</name>
    <dbReference type="NCBI Taxonomy" id="1191678"/>
    <lineage>
        <taxon>Bacteria</taxon>
        <taxon>Pseudomonadati</taxon>
        <taxon>Pseudomonadota</taxon>
        <taxon>Alphaproteobacteria</taxon>
        <taxon>Hyphomicrobiales</taxon>
        <taxon>Rhizobiaceae</taxon>
        <taxon>Rhizobium/Agrobacterium group</taxon>
        <taxon>Pseudorhizobium</taxon>
    </lineage>
</organism>
<accession>A0ABN7JY17</accession>
<dbReference type="Gene3D" id="3.40.50.1820">
    <property type="entry name" value="alpha/beta hydrolase"/>
    <property type="match status" value="1"/>
</dbReference>
<sequence>MARKNRAARDDDASMSTVHFALVIVSALALSLVIGFPAAAQGPIGPFKDQLFSGAGVLEKADGGDFEVVDYQEMRDINGRDQVPERRVKSRYVSTGVKRHQVDETLSLGTRPIEVTRVGPQRNADFTVIFVHGRGGDRRLGANDFSFGGNFNRLKNLVVGNGGTYYSPTVASFDQAGATDIAALVRHASESSAGRPVFLACASMGGMICSGISRQEVVQKLDGIVLLGGPPDPEFMATAAGRRRVPLYLAHGSADSVYPVEGPVAVYRKLHAAGYPVRMTVFNTGSHGTPIRMTDWRKVLNFLLTAG</sequence>
<protein>
    <submittedName>
        <fullName evidence="1">Phospholipase</fullName>
    </submittedName>
</protein>
<dbReference type="InterPro" id="IPR029058">
    <property type="entry name" value="AB_hydrolase_fold"/>
</dbReference>
<proteinExistence type="predicted"/>
<dbReference type="Proteomes" id="UP000606921">
    <property type="component" value="Unassembled WGS sequence"/>
</dbReference>
<evidence type="ECO:0000313" key="1">
    <source>
        <dbReference type="EMBL" id="CAD7053946.1"/>
    </source>
</evidence>
<name>A0ABN7JY17_9HYPH</name>
<evidence type="ECO:0000313" key="2">
    <source>
        <dbReference type="Proteomes" id="UP000606921"/>
    </source>
</evidence>